<reference evidence="2 3" key="1">
    <citation type="journal article" date="2014" name="Genome Announc.">
        <title>Complete Genome Sequence of Mycoplasma ovis Strain Michigan, a Hemoplasma of Sheep with Two Distinct 16S rRNA Genes.</title>
        <authorList>
            <person name="Deshuillers P.L."/>
            <person name="Santos A.P."/>
            <person name="do Nascimento N.C."/>
            <person name="Hampel J.A."/>
            <person name="Bergin I.L."/>
            <person name="Dyson M.C."/>
            <person name="Messick J.B."/>
        </authorList>
    </citation>
    <scope>NUCLEOTIDE SEQUENCE [LARGE SCALE GENOMIC DNA]</scope>
    <source>
        <strain evidence="2 3">Michigan</strain>
    </source>
</reference>
<keyword evidence="1" id="KW-0472">Membrane</keyword>
<name>A0ABM5P1M1_9MOLU</name>
<gene>
    <name evidence="2" type="ORF">OVS_01480</name>
</gene>
<evidence type="ECO:0000313" key="3">
    <source>
        <dbReference type="Proteomes" id="UP000018745"/>
    </source>
</evidence>
<evidence type="ECO:0000256" key="1">
    <source>
        <dbReference type="SAM" id="Phobius"/>
    </source>
</evidence>
<organism evidence="2 3">
    <name type="scientific">Mycoplasma ovis str. Michigan</name>
    <dbReference type="NCBI Taxonomy" id="1415773"/>
    <lineage>
        <taxon>Bacteria</taxon>
        <taxon>Bacillati</taxon>
        <taxon>Mycoplasmatota</taxon>
        <taxon>Mollicutes</taxon>
        <taxon>Mycoplasmataceae</taxon>
        <taxon>Mycoplasma</taxon>
    </lineage>
</organism>
<sequence>MLPIQYFLPLVLIGVGGTFVAGTFNRLQTETRIDRSKFEKTSTVNNIYKVSGAGIKRFLGGK</sequence>
<proteinExistence type="predicted"/>
<keyword evidence="3" id="KW-1185">Reference proteome</keyword>
<feature type="transmembrane region" description="Helical" evidence="1">
    <location>
        <begin position="6"/>
        <end position="27"/>
    </location>
</feature>
<protein>
    <submittedName>
        <fullName evidence="2">Uncharacterized protein</fullName>
    </submittedName>
</protein>
<keyword evidence="1" id="KW-1133">Transmembrane helix</keyword>
<dbReference type="Proteomes" id="UP000018745">
    <property type="component" value="Chromosome"/>
</dbReference>
<accession>A0ABM5P1M1</accession>
<keyword evidence="1" id="KW-0812">Transmembrane</keyword>
<dbReference type="EMBL" id="CP006935">
    <property type="protein sequence ID" value="AHC40203.1"/>
    <property type="molecule type" value="Genomic_DNA"/>
</dbReference>
<evidence type="ECO:0000313" key="2">
    <source>
        <dbReference type="EMBL" id="AHC40203.1"/>
    </source>
</evidence>